<comment type="caution">
    <text evidence="1">The sequence shown here is derived from an EMBL/GenBank/DDBJ whole genome shotgun (WGS) entry which is preliminary data.</text>
</comment>
<name>A0A0F9E5P3_9ZZZZ</name>
<organism evidence="1">
    <name type="scientific">marine sediment metagenome</name>
    <dbReference type="NCBI Taxonomy" id="412755"/>
    <lineage>
        <taxon>unclassified sequences</taxon>
        <taxon>metagenomes</taxon>
        <taxon>ecological metagenomes</taxon>
    </lineage>
</organism>
<dbReference type="InterPro" id="IPR036619">
    <property type="entry name" value="NinB_sf"/>
</dbReference>
<proteinExistence type="predicted"/>
<accession>A0A0F9E5P3</accession>
<protein>
    <submittedName>
        <fullName evidence="1">Uncharacterized protein</fullName>
    </submittedName>
</protein>
<gene>
    <name evidence="1" type="ORF">LCGC14_2116250</name>
</gene>
<evidence type="ECO:0000313" key="1">
    <source>
        <dbReference type="EMBL" id="KKL69304.1"/>
    </source>
</evidence>
<dbReference type="Gene3D" id="1.10.3790.10">
    <property type="entry name" value="NinB"/>
    <property type="match status" value="1"/>
</dbReference>
<dbReference type="AlphaFoldDB" id="A0A0F9E5P3"/>
<reference evidence="1" key="1">
    <citation type="journal article" date="2015" name="Nature">
        <title>Complex archaea that bridge the gap between prokaryotes and eukaryotes.</title>
        <authorList>
            <person name="Spang A."/>
            <person name="Saw J.H."/>
            <person name="Jorgensen S.L."/>
            <person name="Zaremba-Niedzwiedzka K."/>
            <person name="Martijn J."/>
            <person name="Lind A.E."/>
            <person name="van Eijk R."/>
            <person name="Schleper C."/>
            <person name="Guy L."/>
            <person name="Ettema T.J."/>
        </authorList>
    </citation>
    <scope>NUCLEOTIDE SEQUENCE</scope>
</reference>
<sequence>MIYNLKHPSEQFRFKEKIRNAINNKWVVTLERVSEKRSNLLNSALHVWFEWIATELNNAGLYYTTTLFKTKVQISWTKHTVKYDIYHCIMYDMFKKTSTADLTNKEACDIIDEIFRVLGEAGIEVPKFPNHFWQHYEKR</sequence>
<dbReference type="EMBL" id="LAZR01026255">
    <property type="protein sequence ID" value="KKL69304.1"/>
    <property type="molecule type" value="Genomic_DNA"/>
</dbReference>